<keyword evidence="1" id="KW-0472">Membrane</keyword>
<feature type="transmembrane region" description="Helical" evidence="1">
    <location>
        <begin position="380"/>
        <end position="400"/>
    </location>
</feature>
<dbReference type="Proteomes" id="UP000477739">
    <property type="component" value="Unassembled WGS sequence"/>
</dbReference>
<name>A0A6L6IQS6_9ENTR</name>
<feature type="transmembrane region" description="Helical" evidence="1">
    <location>
        <begin position="216"/>
        <end position="237"/>
    </location>
</feature>
<accession>A0A6L6IQS6</accession>
<dbReference type="AlphaFoldDB" id="A0A6L6IQS6"/>
<dbReference type="EMBL" id="WMJZ01000019">
    <property type="protein sequence ID" value="MTH47360.1"/>
    <property type="molecule type" value="Genomic_DNA"/>
</dbReference>
<gene>
    <name evidence="2" type="primary">wzy</name>
    <name evidence="2" type="ORF">GJV78_14070</name>
</gene>
<proteinExistence type="predicted"/>
<evidence type="ECO:0000313" key="2">
    <source>
        <dbReference type="EMBL" id="MTH47360.1"/>
    </source>
</evidence>
<feature type="transmembrane region" description="Helical" evidence="1">
    <location>
        <begin position="350"/>
        <end position="368"/>
    </location>
</feature>
<feature type="transmembrane region" description="Helical" evidence="1">
    <location>
        <begin position="142"/>
        <end position="162"/>
    </location>
</feature>
<dbReference type="NCBIfam" id="NF033860">
    <property type="entry name" value="Wzy_O6_O28"/>
    <property type="match status" value="1"/>
</dbReference>
<feature type="transmembrane region" description="Helical" evidence="1">
    <location>
        <begin position="25"/>
        <end position="46"/>
    </location>
</feature>
<evidence type="ECO:0000313" key="3">
    <source>
        <dbReference type="Proteomes" id="UP000477739"/>
    </source>
</evidence>
<comment type="caution">
    <text evidence="2">The sequence shown here is derived from an EMBL/GenBank/DDBJ whole genome shotgun (WGS) entry which is preliminary data.</text>
</comment>
<feature type="transmembrane region" description="Helical" evidence="1">
    <location>
        <begin position="174"/>
        <end position="201"/>
    </location>
</feature>
<feature type="transmembrane region" description="Helical" evidence="1">
    <location>
        <begin position="406"/>
        <end position="423"/>
    </location>
</feature>
<keyword evidence="1" id="KW-1133">Transmembrane helix</keyword>
<organism evidence="2 3">
    <name type="scientific">Intestinirhabdus alba</name>
    <dbReference type="NCBI Taxonomy" id="2899544"/>
    <lineage>
        <taxon>Bacteria</taxon>
        <taxon>Pseudomonadati</taxon>
        <taxon>Pseudomonadota</taxon>
        <taxon>Gammaproteobacteria</taxon>
        <taxon>Enterobacterales</taxon>
        <taxon>Enterobacteriaceae</taxon>
        <taxon>Intestinirhabdus</taxon>
    </lineage>
</organism>
<keyword evidence="3" id="KW-1185">Reference proteome</keyword>
<feature type="transmembrane region" description="Helical" evidence="1">
    <location>
        <begin position="109"/>
        <end position="130"/>
    </location>
</feature>
<protein>
    <submittedName>
        <fullName evidence="2">Oligosaccharide repeat unit polymerase</fullName>
    </submittedName>
</protein>
<feature type="transmembrane region" description="Helical" evidence="1">
    <location>
        <begin position="66"/>
        <end position="88"/>
    </location>
</feature>
<keyword evidence="1" id="KW-0812">Transmembrane</keyword>
<sequence length="429" mass="50275">MKKRVLSLYLVSNEDIEVSKTNKKIIISFLLLYVLSAIISMVQTLTHKNYPGELEEFTRTISSFEVVSLTFFNIISFISCYYIIWIFSKFRIKINKKIYVNFNERRINTLFFVLLLAQIIFLLATGVGKVTINPDEIATSPYSPLFAFLKPEPFIYLFFLYFRTTKGFSYKKNILFTINIILFIAFKILQGWTSFLLIMFFLEMYARFQRKDNNKLFLLLPIIIILLGGWVYQYAFVLKNEIRGNNLPSISYYQGIEQLTSRLSMNPVSLGAYQNFDTVIDLYQKENRIFKESESLLRPILPGSLMDKDFRILNNNVMASFYPDLNAYTSSDFGVIMYFSILIKSSLPDFILLSILTLILFFIAKIYFDSMSLYEGQYDLLLFLIIFYWTYTVSIENVFGQGFFPYIFSTIFFFLMGGIKISTQHSRFS</sequence>
<evidence type="ECO:0000256" key="1">
    <source>
        <dbReference type="SAM" id="Phobius"/>
    </source>
</evidence>
<reference evidence="2 3" key="1">
    <citation type="submission" date="2019-11" db="EMBL/GenBank/DDBJ databases">
        <title>Escherichia alba sp. nov. isolated from the gut of plastic-eating superworms Zophobas atratus.</title>
        <authorList>
            <person name="Yang Y."/>
        </authorList>
    </citation>
    <scope>NUCLEOTIDE SEQUENCE [LARGE SCALE GENOMIC DNA]</scope>
    <source>
        <strain evidence="3">BIT-B35</strain>
    </source>
</reference>